<dbReference type="GO" id="GO:0004739">
    <property type="term" value="F:pyruvate dehydrogenase (acetyl-transferring) activity"/>
    <property type="evidence" value="ECO:0007669"/>
    <property type="project" value="UniProtKB-EC"/>
</dbReference>
<keyword evidence="7 10" id="KW-0670">Pyruvate</keyword>
<dbReference type="EC" id="1.2.4.1" evidence="7"/>
<evidence type="ECO:0000259" key="9">
    <source>
        <dbReference type="SMART" id="SM00861"/>
    </source>
</evidence>
<evidence type="ECO:0000256" key="3">
    <source>
        <dbReference type="ARBA" id="ARBA00007131"/>
    </source>
</evidence>
<dbReference type="InterPro" id="IPR005475">
    <property type="entry name" value="Transketolase-like_Pyr-bd"/>
</dbReference>
<evidence type="ECO:0000256" key="4">
    <source>
        <dbReference type="ARBA" id="ARBA00017172"/>
    </source>
</evidence>
<dbReference type="InterPro" id="IPR004660">
    <property type="entry name" value="PDH_E1"/>
</dbReference>
<protein>
    <recommendedName>
        <fullName evidence="4 7">Pyruvate dehydrogenase E1 component</fullName>
        <ecNumber evidence="7">1.2.4.1</ecNumber>
    </recommendedName>
</protein>
<dbReference type="OrthoDB" id="9759664at2"/>
<dbReference type="Gene3D" id="3.40.50.920">
    <property type="match status" value="1"/>
</dbReference>
<keyword evidence="11" id="KW-1185">Reference proteome</keyword>
<dbReference type="InterPro" id="IPR005474">
    <property type="entry name" value="Transketolase_N"/>
</dbReference>
<sequence length="784" mass="84148">MADAHPTPPQPSPGRLEALASLERRVLWLAVRIVDYANRERPKGDDLKVGGHQASSASMATLLTALYLADLRAEDRVSVKPHASPLLHALEYLLGRLDRSYLTRLRDFGGLQSYPSRTKDPFPVDYSTGSVGLGSAAPLFGALADRYVETHFGSSTGGRFISLLGDAELDEGNVWEALAEPLARRLGNVLWIVDLNRQSLDRVIPGIRAAELEAQFRANGWEVIELKYGRRLRAAFERDGGELLRRRIDEMPNEAYQALFGAGDEHVLDAVLEPFSGAERDAVAALLADGAGALVRDLGGHDLADVLGALRRARATRDRPTVLFAYTIKGYGLEIAGRPQNHSALLSAEQIDRFRAAVGLTPETEWDAFAPETAEGLILAAARARLDRGDRPAAAAVPVPASLETRDTASTSTQAAFGRILLELSRVEGLGERLVTVSPDVAVSTNLGGFVNKTGVWGPEAEPVYDAMEDSPLKWRVDPAGQHVEMGIAEMNLVLMLGQLGLTWDFQRERLIPFGTVYDPFVMRALEGIVYSTYSGSRFVLVGTPSGISLSREGGAHQSLNTPGIGIETPGLSYAEPCYARELEWLLLDGIRRLQDPDGEALYLRLSTRPVDQGPFTAAAARRGEGALRADVVQGGFRLREPGTASDDRVILAACGAIVPEALAAAELLAEEEGVEATVLCLSSPDRLYRGWQAATTAPLRGGDSRAPSHLERLVPAGERGLPVVTVIDGASHALSFLGSALATRCIPLGVDRFGQTGSQPEVYAEYGIDAASIATAALVALEP</sequence>
<dbReference type="RefSeq" id="WP_114796748.1">
    <property type="nucleotide sequence ID" value="NZ_QQZY01000006.1"/>
</dbReference>
<dbReference type="GO" id="GO:0000287">
    <property type="term" value="F:magnesium ion binding"/>
    <property type="evidence" value="ECO:0007669"/>
    <property type="project" value="UniProtKB-ARBA"/>
</dbReference>
<dbReference type="InterPro" id="IPR009014">
    <property type="entry name" value="Transketo_C/PFOR_II"/>
</dbReference>
<feature type="binding site" evidence="8">
    <location>
        <position position="196"/>
    </location>
    <ligand>
        <name>Mg(2+)</name>
        <dbReference type="ChEBI" id="CHEBI:18420"/>
    </ligand>
</feature>
<dbReference type="InterPro" id="IPR055152">
    <property type="entry name" value="Transketolase-like_C_2"/>
</dbReference>
<dbReference type="Pfam" id="PF22613">
    <property type="entry name" value="Transketolase_C_1"/>
    <property type="match status" value="1"/>
</dbReference>
<evidence type="ECO:0000256" key="5">
    <source>
        <dbReference type="ARBA" id="ARBA00023052"/>
    </source>
</evidence>
<dbReference type="Pfam" id="PF17831">
    <property type="entry name" value="PDH_E1_M"/>
    <property type="match status" value="1"/>
</dbReference>
<evidence type="ECO:0000256" key="7">
    <source>
        <dbReference type="PIRNR" id="PIRNR000156"/>
    </source>
</evidence>
<feature type="domain" description="Transketolase-like pyrimidine-binding" evidence="9">
    <location>
        <begin position="411"/>
        <end position="613"/>
    </location>
</feature>
<comment type="caution">
    <text evidence="10">The sequence shown here is derived from an EMBL/GenBank/DDBJ whole genome shotgun (WGS) entry which is preliminary data.</text>
</comment>
<dbReference type="SUPFAM" id="SSF52518">
    <property type="entry name" value="Thiamin diphosphate-binding fold (THDP-binding)"/>
    <property type="match status" value="2"/>
</dbReference>
<feature type="binding site" evidence="8">
    <location>
        <position position="166"/>
    </location>
    <ligand>
        <name>Mg(2+)</name>
        <dbReference type="ChEBI" id="CHEBI:18420"/>
    </ligand>
</feature>
<dbReference type="Pfam" id="PF00456">
    <property type="entry name" value="Transketolase_N"/>
    <property type="match status" value="2"/>
</dbReference>
<evidence type="ECO:0000256" key="1">
    <source>
        <dbReference type="ARBA" id="ARBA00001946"/>
    </source>
</evidence>
<name>A0A7M2YUJ1_9ACTN</name>
<feature type="binding site" evidence="8">
    <location>
        <position position="198"/>
    </location>
    <ligand>
        <name>Mg(2+)</name>
        <dbReference type="ChEBI" id="CHEBI:18420"/>
    </ligand>
</feature>
<evidence type="ECO:0000256" key="6">
    <source>
        <dbReference type="ARBA" id="ARBA00051231"/>
    </source>
</evidence>
<reference evidence="11" key="2">
    <citation type="journal article" date="2019" name="MicrobiologyOpen">
        <title>High-quality draft genome sequence of Gaiella occulta isolated from a 150 meter deep mineral water borehole and comparison with the genome sequences of other deep-branching lineages of the phylum Actinobacteria.</title>
        <authorList>
            <person name="Severino R."/>
            <person name="Froufe H.J.C."/>
            <person name="Barroso C."/>
            <person name="Albuquerque L."/>
            <person name="Lobo-da-Cunha A."/>
            <person name="da Costa M.S."/>
            <person name="Egas C."/>
        </authorList>
    </citation>
    <scope>NUCLEOTIDE SEQUENCE [LARGE SCALE GENOMIC DNA]</scope>
    <source>
        <strain evidence="11">F2-233</strain>
    </source>
</reference>
<keyword evidence="7" id="KW-0560">Oxidoreductase</keyword>
<evidence type="ECO:0000313" key="11">
    <source>
        <dbReference type="Proteomes" id="UP000254134"/>
    </source>
</evidence>
<proteinExistence type="inferred from homology"/>
<comment type="function">
    <text evidence="7">Component of the pyruvate dehydrogenase (PDH) complex, that catalyzes the overall conversion of pyruvate to acetyl-CoA and CO(2).</text>
</comment>
<dbReference type="InterPro" id="IPR041621">
    <property type="entry name" value="PDH_E1_M"/>
</dbReference>
<keyword evidence="8" id="KW-0479">Metal-binding</keyword>
<dbReference type="PIRSF" id="PIRSF000156">
    <property type="entry name" value="Pyruvate_dh_E1"/>
    <property type="match status" value="1"/>
</dbReference>
<dbReference type="AlphaFoldDB" id="A0A7M2YUJ1"/>
<reference evidence="10 11" key="1">
    <citation type="submission" date="2018-07" db="EMBL/GenBank/DDBJ databases">
        <title>High-quality-draft genome sequence of Gaiella occulta.</title>
        <authorList>
            <person name="Severino R."/>
            <person name="Froufe H.J.C."/>
            <person name="Rainey F.A."/>
            <person name="Barroso C."/>
            <person name="Albuquerque L."/>
            <person name="Lobo-Da-Cunha A."/>
            <person name="Da Costa M.S."/>
            <person name="Egas C."/>
        </authorList>
    </citation>
    <scope>NUCLEOTIDE SEQUENCE [LARGE SCALE GENOMIC DNA]</scope>
    <source>
        <strain evidence="10 11">F2-233</strain>
    </source>
</reference>
<dbReference type="EMBL" id="QQZY01000006">
    <property type="protein sequence ID" value="RDI73763.1"/>
    <property type="molecule type" value="Genomic_DNA"/>
</dbReference>
<comment type="cofactor">
    <cofactor evidence="2 7">
        <name>thiamine diphosphate</name>
        <dbReference type="ChEBI" id="CHEBI:58937"/>
    </cofactor>
</comment>
<comment type="cofactor">
    <cofactor evidence="1 8">
        <name>Mg(2+)</name>
        <dbReference type="ChEBI" id="CHEBI:18420"/>
    </cofactor>
</comment>
<dbReference type="Gene3D" id="3.40.50.970">
    <property type="match status" value="2"/>
</dbReference>
<dbReference type="Proteomes" id="UP000254134">
    <property type="component" value="Unassembled WGS sequence"/>
</dbReference>
<dbReference type="InterPro" id="IPR029061">
    <property type="entry name" value="THDP-binding"/>
</dbReference>
<evidence type="ECO:0000256" key="2">
    <source>
        <dbReference type="ARBA" id="ARBA00001964"/>
    </source>
</evidence>
<gene>
    <name evidence="10" type="ORF">Gocc_2327</name>
</gene>
<keyword evidence="5 7" id="KW-0786">Thiamine pyrophosphate</keyword>
<dbReference type="PANTHER" id="PTHR43825">
    <property type="entry name" value="PYRUVATE DEHYDROGENASE E1 COMPONENT"/>
    <property type="match status" value="1"/>
</dbReference>
<dbReference type="PANTHER" id="PTHR43825:SF4">
    <property type="entry name" value="PYRUVATE DEHYDROGENASE E1 COMPONENT"/>
    <property type="match status" value="1"/>
</dbReference>
<keyword evidence="8" id="KW-0460">Magnesium</keyword>
<dbReference type="SMART" id="SM00861">
    <property type="entry name" value="Transket_pyr"/>
    <property type="match status" value="1"/>
</dbReference>
<dbReference type="SUPFAM" id="SSF52922">
    <property type="entry name" value="TK C-terminal domain-like"/>
    <property type="match status" value="1"/>
</dbReference>
<comment type="catalytic activity">
    <reaction evidence="6 7">
        <text>N(6)-[(R)-lipoyl]-L-lysyl-[protein] + pyruvate + H(+) = N(6)-[(R)-S(8)-acetyldihydrolipoyl]-L-lysyl-[protein] + CO2</text>
        <dbReference type="Rhea" id="RHEA:19189"/>
        <dbReference type="Rhea" id="RHEA-COMP:10474"/>
        <dbReference type="Rhea" id="RHEA-COMP:10478"/>
        <dbReference type="ChEBI" id="CHEBI:15361"/>
        <dbReference type="ChEBI" id="CHEBI:15378"/>
        <dbReference type="ChEBI" id="CHEBI:16526"/>
        <dbReference type="ChEBI" id="CHEBI:83099"/>
        <dbReference type="ChEBI" id="CHEBI:83111"/>
        <dbReference type="EC" id="1.2.4.1"/>
    </reaction>
</comment>
<accession>A0A7M2YUJ1</accession>
<organism evidence="10 11">
    <name type="scientific">Gaiella occulta</name>
    <dbReference type="NCBI Taxonomy" id="1002870"/>
    <lineage>
        <taxon>Bacteria</taxon>
        <taxon>Bacillati</taxon>
        <taxon>Actinomycetota</taxon>
        <taxon>Thermoleophilia</taxon>
        <taxon>Gaiellales</taxon>
        <taxon>Gaiellaceae</taxon>
        <taxon>Gaiella</taxon>
    </lineage>
</organism>
<dbReference type="InterPro" id="IPR051157">
    <property type="entry name" value="PDH/Transketolase"/>
</dbReference>
<evidence type="ECO:0000313" key="10">
    <source>
        <dbReference type="EMBL" id="RDI73763.1"/>
    </source>
</evidence>
<evidence type="ECO:0000256" key="8">
    <source>
        <dbReference type="PIRSR" id="PIRSR000156-1"/>
    </source>
</evidence>
<comment type="similarity">
    <text evidence="3">Belongs to the transketolase family.</text>
</comment>